<dbReference type="GO" id="GO:0005737">
    <property type="term" value="C:cytoplasm"/>
    <property type="evidence" value="ECO:0007669"/>
    <property type="project" value="TreeGrafter"/>
</dbReference>
<dbReference type="EnsemblFungi" id="PTTG_07801-t43_1">
    <property type="protein sequence ID" value="PTTG_07801-t43_1-p1"/>
    <property type="gene ID" value="PTTG_07801"/>
</dbReference>
<dbReference type="OrthoDB" id="3609at2759"/>
<dbReference type="Proteomes" id="UP000005240">
    <property type="component" value="Unassembled WGS sequence"/>
</dbReference>
<evidence type="ECO:0000313" key="3">
    <source>
        <dbReference type="Proteomes" id="UP000005240"/>
    </source>
</evidence>
<reference evidence="2" key="4">
    <citation type="submission" date="2025-05" db="UniProtKB">
        <authorList>
            <consortium name="EnsemblFungi"/>
        </authorList>
    </citation>
    <scope>IDENTIFICATION</scope>
    <source>
        <strain evidence="2">isolate 1-1 / race 1 (BBBD)</strain>
    </source>
</reference>
<keyword evidence="3" id="KW-1185">Reference proteome</keyword>
<gene>
    <name evidence="1" type="ORF">PTTG_07801</name>
</gene>
<evidence type="ECO:0000313" key="2">
    <source>
        <dbReference type="EnsemblFungi" id="PTTG_07801-t43_1-p1"/>
    </source>
</evidence>
<protein>
    <submittedName>
        <fullName evidence="1 2">Uncharacterized protein</fullName>
    </submittedName>
</protein>
<dbReference type="PANTHER" id="PTHR21708">
    <property type="entry name" value="PROBABLE 2-DEHYDROPANTOATE 2-REDUCTASE"/>
    <property type="match status" value="1"/>
</dbReference>
<dbReference type="Gene3D" id="3.40.50.720">
    <property type="entry name" value="NAD(P)-binding Rossmann-like Domain"/>
    <property type="match status" value="1"/>
</dbReference>
<dbReference type="STRING" id="630390.A0A180G7Q4"/>
<dbReference type="AlphaFoldDB" id="A0A180G7Q4"/>
<proteinExistence type="predicted"/>
<accession>A0A180G7Q4</accession>
<reference evidence="1" key="1">
    <citation type="submission" date="2009-11" db="EMBL/GenBank/DDBJ databases">
        <authorList>
            <consortium name="The Broad Institute Genome Sequencing Platform"/>
            <person name="Ward D."/>
            <person name="Feldgarden M."/>
            <person name="Earl A."/>
            <person name="Young S.K."/>
            <person name="Zeng Q."/>
            <person name="Koehrsen M."/>
            <person name="Alvarado L."/>
            <person name="Berlin A."/>
            <person name="Bochicchio J."/>
            <person name="Borenstein D."/>
            <person name="Chapman S.B."/>
            <person name="Chen Z."/>
            <person name="Engels R."/>
            <person name="Freedman E."/>
            <person name="Gellesch M."/>
            <person name="Goldberg J."/>
            <person name="Griggs A."/>
            <person name="Gujja S."/>
            <person name="Heilman E."/>
            <person name="Heiman D."/>
            <person name="Hepburn T."/>
            <person name="Howarth C."/>
            <person name="Jen D."/>
            <person name="Larson L."/>
            <person name="Lewis B."/>
            <person name="Mehta T."/>
            <person name="Park D."/>
            <person name="Pearson M."/>
            <person name="Roberts A."/>
            <person name="Saif S."/>
            <person name="Shea T."/>
            <person name="Shenoy N."/>
            <person name="Sisk P."/>
            <person name="Stolte C."/>
            <person name="Sykes S."/>
            <person name="Thomson T."/>
            <person name="Walk T."/>
            <person name="White J."/>
            <person name="Yandava C."/>
            <person name="Izard J."/>
            <person name="Baranova O.V."/>
            <person name="Blanton J.M."/>
            <person name="Tanner A.C."/>
            <person name="Dewhirst F.E."/>
            <person name="Haas B."/>
            <person name="Nusbaum C."/>
            <person name="Birren B."/>
        </authorList>
    </citation>
    <scope>NUCLEOTIDE SEQUENCE [LARGE SCALE GENOMIC DNA]</scope>
    <source>
        <strain evidence="1">1-1 BBBD Race 1</strain>
    </source>
</reference>
<name>A0A180G7Q4_PUCT1</name>
<reference evidence="2 3" key="3">
    <citation type="journal article" date="2017" name="G3 (Bethesda)">
        <title>Comparative analysis highlights variable genome content of wheat rusts and divergence of the mating loci.</title>
        <authorList>
            <person name="Cuomo C.A."/>
            <person name="Bakkeren G."/>
            <person name="Khalil H.B."/>
            <person name="Panwar V."/>
            <person name="Joly D."/>
            <person name="Linning R."/>
            <person name="Sakthikumar S."/>
            <person name="Song X."/>
            <person name="Adiconis X."/>
            <person name="Fan L."/>
            <person name="Goldberg J.M."/>
            <person name="Levin J.Z."/>
            <person name="Young S."/>
            <person name="Zeng Q."/>
            <person name="Anikster Y."/>
            <person name="Bruce M."/>
            <person name="Wang M."/>
            <person name="Yin C."/>
            <person name="McCallum B."/>
            <person name="Szabo L.J."/>
            <person name="Hulbert S."/>
            <person name="Chen X."/>
            <person name="Fellers J.P."/>
        </authorList>
    </citation>
    <scope>NUCLEOTIDE SEQUENCE</scope>
    <source>
        <strain evidence="2">isolate 1-1 / race 1 (BBBD)</strain>
        <strain evidence="3">Isolate 1-1 / race 1 (BBBD)</strain>
    </source>
</reference>
<dbReference type="EMBL" id="ADAS02000159">
    <property type="protein sequence ID" value="OAV88691.1"/>
    <property type="molecule type" value="Genomic_DNA"/>
</dbReference>
<dbReference type="InterPro" id="IPR051402">
    <property type="entry name" value="KPR-Related"/>
</dbReference>
<organism evidence="1">
    <name type="scientific">Puccinia triticina (isolate 1-1 / race 1 (BBBD))</name>
    <name type="common">Brown leaf rust fungus</name>
    <dbReference type="NCBI Taxonomy" id="630390"/>
    <lineage>
        <taxon>Eukaryota</taxon>
        <taxon>Fungi</taxon>
        <taxon>Dikarya</taxon>
        <taxon>Basidiomycota</taxon>
        <taxon>Pucciniomycotina</taxon>
        <taxon>Pucciniomycetes</taxon>
        <taxon>Pucciniales</taxon>
        <taxon>Pucciniaceae</taxon>
        <taxon>Puccinia</taxon>
    </lineage>
</organism>
<dbReference type="VEuPathDB" id="FungiDB:PTTG_07801"/>
<dbReference type="PANTHER" id="PTHR21708:SF26">
    <property type="entry name" value="2-DEHYDROPANTOATE 2-REDUCTASE"/>
    <property type="match status" value="1"/>
</dbReference>
<sequence length="376" mass="40814">MFGQAYLQAEKQQAKVGAGAVGAFYGSRLHGPEAGAKTEGIKISSRTYGTYRVRPTRVFELVKRAAELGPLVELEPDADPAGTLWFSAQRCCPTAPALLAPLLKTPNDGRHPPTLALIQNGIGFEDAHLASQLTLHSQTRLKLHAKLFRHGQINDAEIYGERELQILCWQKLKISTFMNSTSILSGGMVPSEMVKDGGLREHLAGCMGEIFGAALKIFGLAEFPAEFASIEQILRSTERAGLDKNGGMGRVEIGGRGEYVAGADCIAEVVVAGVFRLKATKAGRIRRRKLTEQLARLPKRSTPCQIVRGAVHTSKESLYSPGNGHSGLWLSGPSWAKVMMERSDITASSVYKGPSPAPRFMPQVILPALAFAEHWW</sequence>
<evidence type="ECO:0000313" key="1">
    <source>
        <dbReference type="EMBL" id="OAV88691.1"/>
    </source>
</evidence>
<reference evidence="1" key="2">
    <citation type="submission" date="2016-05" db="EMBL/GenBank/DDBJ databases">
        <title>Comparative analysis highlights variable genome content of wheat rusts and divergence of the mating loci.</title>
        <authorList>
            <person name="Cuomo C.A."/>
            <person name="Bakkeren G."/>
            <person name="Szabo L."/>
            <person name="Khalil H."/>
            <person name="Joly D."/>
            <person name="Goldberg J."/>
            <person name="Young S."/>
            <person name="Zeng Q."/>
            <person name="Fellers J."/>
        </authorList>
    </citation>
    <scope>NUCLEOTIDE SEQUENCE [LARGE SCALE GENOMIC DNA]</scope>
    <source>
        <strain evidence="1">1-1 BBBD Race 1</strain>
    </source>
</reference>